<dbReference type="SUPFAM" id="SSF53448">
    <property type="entry name" value="Nucleotide-diphospho-sugar transferases"/>
    <property type="match status" value="1"/>
</dbReference>
<dbReference type="InterPro" id="IPR052636">
    <property type="entry name" value="UDP-D-xylose:L-fucose_XylT"/>
</dbReference>
<proteinExistence type="predicted"/>
<dbReference type="GO" id="GO:0005794">
    <property type="term" value="C:Golgi apparatus"/>
    <property type="evidence" value="ECO:0007669"/>
    <property type="project" value="TreeGrafter"/>
</dbReference>
<dbReference type="PANTHER" id="PTHR47032:SF1">
    <property type="entry name" value="UDP-D-XYLOSE:L-FUCOSE ALPHA-1,3-D-XYLOSYLTRANSFERASE-RELATED"/>
    <property type="match status" value="1"/>
</dbReference>
<dbReference type="EMBL" id="MN740015">
    <property type="protein sequence ID" value="QHT83975.1"/>
    <property type="molecule type" value="Genomic_DNA"/>
</dbReference>
<dbReference type="AlphaFoldDB" id="A0A6C0HUY3"/>
<protein>
    <recommendedName>
        <fullName evidence="2">Nucleotide-diphospho-sugar transferase domain-containing protein</fullName>
    </recommendedName>
</protein>
<dbReference type="InterPro" id="IPR005069">
    <property type="entry name" value="Nucl-diP-sugar_transferase"/>
</dbReference>
<feature type="compositionally biased region" description="Basic and acidic residues" evidence="1">
    <location>
        <begin position="1"/>
        <end position="19"/>
    </location>
</feature>
<reference evidence="3" key="1">
    <citation type="journal article" date="2020" name="Nature">
        <title>Giant virus diversity and host interactions through global metagenomics.</title>
        <authorList>
            <person name="Schulz F."/>
            <person name="Roux S."/>
            <person name="Paez-Espino D."/>
            <person name="Jungbluth S."/>
            <person name="Walsh D.A."/>
            <person name="Denef V.J."/>
            <person name="McMahon K.D."/>
            <person name="Konstantinidis K.T."/>
            <person name="Eloe-Fadrosh E.A."/>
            <person name="Kyrpides N.C."/>
            <person name="Woyke T."/>
        </authorList>
    </citation>
    <scope>NUCLEOTIDE SEQUENCE</scope>
    <source>
        <strain evidence="3">GVMAG-M-3300023184-16</strain>
    </source>
</reference>
<feature type="domain" description="Nucleotide-diphospho-sugar transferase" evidence="2">
    <location>
        <begin position="59"/>
        <end position="259"/>
    </location>
</feature>
<organism evidence="3">
    <name type="scientific">viral metagenome</name>
    <dbReference type="NCBI Taxonomy" id="1070528"/>
    <lineage>
        <taxon>unclassified sequences</taxon>
        <taxon>metagenomes</taxon>
        <taxon>organismal metagenomes</taxon>
    </lineage>
</organism>
<sequence>MNKTKEPEPEPSSDNHYEKSPQYQKNITWITLVNHGYVSYTKNFLRNIQERRIPLILHVFCTDEMAYQELRHEPGCVCFSADFLQWSLSTNMTNWLEYEYKKITFAKLDTIQYCLQYAHHPIGYIDTDIVLFHDPTPYFVEEMNNHPEIAVFSQCDERGTSCSDCYNCKNFCTGVTVYRNEPELLCIFDYDEEDVESWSSDQAFLNHKCELYDVPTMTLSKSLLSNGCYFPELQESKIDIPDTCCLLHFNYMIGHQKKECMKLQHMWLLDIGTYV</sequence>
<accession>A0A6C0HUY3</accession>
<evidence type="ECO:0000259" key="2">
    <source>
        <dbReference type="Pfam" id="PF03407"/>
    </source>
</evidence>
<dbReference type="GO" id="GO:0016757">
    <property type="term" value="F:glycosyltransferase activity"/>
    <property type="evidence" value="ECO:0007669"/>
    <property type="project" value="TreeGrafter"/>
</dbReference>
<evidence type="ECO:0000313" key="3">
    <source>
        <dbReference type="EMBL" id="QHT83975.1"/>
    </source>
</evidence>
<dbReference type="InterPro" id="IPR029044">
    <property type="entry name" value="Nucleotide-diphossugar_trans"/>
</dbReference>
<dbReference type="Pfam" id="PF03407">
    <property type="entry name" value="Nucleotid_trans"/>
    <property type="match status" value="1"/>
</dbReference>
<evidence type="ECO:0000256" key="1">
    <source>
        <dbReference type="SAM" id="MobiDB-lite"/>
    </source>
</evidence>
<feature type="region of interest" description="Disordered" evidence="1">
    <location>
        <begin position="1"/>
        <end position="20"/>
    </location>
</feature>
<name>A0A6C0HUY3_9ZZZZ</name>
<dbReference type="PANTHER" id="PTHR47032">
    <property type="entry name" value="UDP-D-XYLOSE:L-FUCOSE ALPHA-1,3-D-XYLOSYLTRANSFERASE-RELATED"/>
    <property type="match status" value="1"/>
</dbReference>